<feature type="chain" id="PRO_5022107054" description="Secreted protein" evidence="1">
    <location>
        <begin position="23"/>
        <end position="181"/>
    </location>
</feature>
<evidence type="ECO:0008006" key="4">
    <source>
        <dbReference type="Google" id="ProtNLM"/>
    </source>
</evidence>
<evidence type="ECO:0000256" key="1">
    <source>
        <dbReference type="SAM" id="SignalP"/>
    </source>
</evidence>
<gene>
    <name evidence="2" type="ORF">FHX73_12593</name>
</gene>
<keyword evidence="3" id="KW-1185">Reference proteome</keyword>
<evidence type="ECO:0000313" key="3">
    <source>
        <dbReference type="Proteomes" id="UP000317940"/>
    </source>
</evidence>
<dbReference type="EMBL" id="VIWT01000002">
    <property type="protein sequence ID" value="TWF91478.1"/>
    <property type="molecule type" value="Genomic_DNA"/>
</dbReference>
<evidence type="ECO:0000313" key="2">
    <source>
        <dbReference type="EMBL" id="TWF91478.1"/>
    </source>
</evidence>
<dbReference type="AlphaFoldDB" id="A0A561TWI0"/>
<protein>
    <recommendedName>
        <fullName evidence="4">Secreted protein</fullName>
    </recommendedName>
</protein>
<name>A0A561TWI0_9ACTN</name>
<accession>A0A561TWI0</accession>
<reference evidence="2 3" key="1">
    <citation type="submission" date="2019-06" db="EMBL/GenBank/DDBJ databases">
        <title>Sequencing the genomes of 1000 actinobacteria strains.</title>
        <authorList>
            <person name="Klenk H.-P."/>
        </authorList>
    </citation>
    <scope>NUCLEOTIDE SEQUENCE [LARGE SCALE GENOMIC DNA]</scope>
    <source>
        <strain evidence="2 3">DSM 44826</strain>
    </source>
</reference>
<feature type="signal peptide" evidence="1">
    <location>
        <begin position="1"/>
        <end position="22"/>
    </location>
</feature>
<organism evidence="2 3">
    <name type="scientific">Kitasatospora viridis</name>
    <dbReference type="NCBI Taxonomy" id="281105"/>
    <lineage>
        <taxon>Bacteria</taxon>
        <taxon>Bacillati</taxon>
        <taxon>Actinomycetota</taxon>
        <taxon>Actinomycetes</taxon>
        <taxon>Kitasatosporales</taxon>
        <taxon>Streptomycetaceae</taxon>
        <taxon>Kitasatospora</taxon>
    </lineage>
</organism>
<sequence length="181" mass="18691">MRRFLVVALSVSALLAGGTVSAAASSADARSAPSAASHDGWVPDPIPPSYDAPAGLLCDFPVHWDVTVNQVRTKVVETYPDGKPERQLATGALFLNVSNAATGASTLVDASGSAVIDYGTDGSMVWHVVGPVIALAPAGRSNLPRGLYTIDGVYRIEYSATGFKTVTLVHGTVHNLCGDLG</sequence>
<proteinExistence type="predicted"/>
<comment type="caution">
    <text evidence="2">The sequence shown here is derived from an EMBL/GenBank/DDBJ whole genome shotgun (WGS) entry which is preliminary data.</text>
</comment>
<keyword evidence="1" id="KW-0732">Signal</keyword>
<dbReference type="Proteomes" id="UP000317940">
    <property type="component" value="Unassembled WGS sequence"/>
</dbReference>